<sequence>MSARTKHRHFWTLASLSLLGLAPLSACTVEIADPDPLTSSAGSGSDEAGEDTDSSTDTDTGMADEVGETGRSTFGETAGEETEEGDPWETGESFECDPDDPYCPLDGCPGTMGEEVIIDIDQDGDADFSWCLHECIADEFCPRGSAYVPAQITCSELESGTKACIPTCGEFFSVCPDPAVCSDVAGPLLCLYGDGL</sequence>
<protein>
    <recommendedName>
        <fullName evidence="5">Lipoprotein</fullName>
    </recommendedName>
</protein>
<comment type="caution">
    <text evidence="3">The sequence shown here is derived from an EMBL/GenBank/DDBJ whole genome shotgun (WGS) entry which is preliminary data.</text>
</comment>
<evidence type="ECO:0000256" key="2">
    <source>
        <dbReference type="SAM" id="SignalP"/>
    </source>
</evidence>
<evidence type="ECO:0000313" key="3">
    <source>
        <dbReference type="EMBL" id="EDM75834.1"/>
    </source>
</evidence>
<dbReference type="Proteomes" id="UP000005801">
    <property type="component" value="Unassembled WGS sequence"/>
</dbReference>
<keyword evidence="2" id="KW-0732">Signal</keyword>
<feature type="compositionally biased region" description="Acidic residues" evidence="1">
    <location>
        <begin position="78"/>
        <end position="92"/>
    </location>
</feature>
<evidence type="ECO:0000313" key="4">
    <source>
        <dbReference type="Proteomes" id="UP000005801"/>
    </source>
</evidence>
<accession>A6GE43</accession>
<evidence type="ECO:0008006" key="5">
    <source>
        <dbReference type="Google" id="ProtNLM"/>
    </source>
</evidence>
<feature type="compositionally biased region" description="Acidic residues" evidence="1">
    <location>
        <begin position="47"/>
        <end position="56"/>
    </location>
</feature>
<feature type="chain" id="PRO_5002697794" description="Lipoprotein" evidence="2">
    <location>
        <begin position="27"/>
        <end position="196"/>
    </location>
</feature>
<dbReference type="AlphaFoldDB" id="A6GE43"/>
<name>A6GE43_9BACT</name>
<organism evidence="3 4">
    <name type="scientific">Plesiocystis pacifica SIR-1</name>
    <dbReference type="NCBI Taxonomy" id="391625"/>
    <lineage>
        <taxon>Bacteria</taxon>
        <taxon>Pseudomonadati</taxon>
        <taxon>Myxococcota</taxon>
        <taxon>Polyangia</taxon>
        <taxon>Nannocystales</taxon>
        <taxon>Nannocystaceae</taxon>
        <taxon>Plesiocystis</taxon>
    </lineage>
</organism>
<feature type="region of interest" description="Disordered" evidence="1">
    <location>
        <begin position="32"/>
        <end position="92"/>
    </location>
</feature>
<keyword evidence="4" id="KW-1185">Reference proteome</keyword>
<feature type="signal peptide" evidence="2">
    <location>
        <begin position="1"/>
        <end position="26"/>
    </location>
</feature>
<evidence type="ECO:0000256" key="1">
    <source>
        <dbReference type="SAM" id="MobiDB-lite"/>
    </source>
</evidence>
<gene>
    <name evidence="3" type="ORF">PPSIR1_33496</name>
</gene>
<dbReference type="RefSeq" id="WP_006974983.1">
    <property type="nucleotide sequence ID" value="NZ_ABCS01000079.1"/>
</dbReference>
<reference evidence="3 4" key="1">
    <citation type="submission" date="2007-06" db="EMBL/GenBank/DDBJ databases">
        <authorList>
            <person name="Shimkets L."/>
            <person name="Ferriera S."/>
            <person name="Johnson J."/>
            <person name="Kravitz S."/>
            <person name="Beeson K."/>
            <person name="Sutton G."/>
            <person name="Rogers Y.-H."/>
            <person name="Friedman R."/>
            <person name="Frazier M."/>
            <person name="Venter J.C."/>
        </authorList>
    </citation>
    <scope>NUCLEOTIDE SEQUENCE [LARGE SCALE GENOMIC DNA]</scope>
    <source>
        <strain evidence="3 4">SIR-1</strain>
    </source>
</reference>
<dbReference type="EMBL" id="ABCS01000079">
    <property type="protein sequence ID" value="EDM75834.1"/>
    <property type="molecule type" value="Genomic_DNA"/>
</dbReference>
<proteinExistence type="predicted"/>